<dbReference type="SUPFAM" id="SSF56219">
    <property type="entry name" value="DNase I-like"/>
    <property type="match status" value="1"/>
</dbReference>
<dbReference type="Pfam" id="PF00078">
    <property type="entry name" value="RVT_1"/>
    <property type="match status" value="1"/>
</dbReference>
<dbReference type="Gene3D" id="3.60.10.10">
    <property type="entry name" value="Endonuclease/exonuclease/phosphatase"/>
    <property type="match status" value="1"/>
</dbReference>
<dbReference type="SUPFAM" id="SSF56672">
    <property type="entry name" value="DNA/RNA polymerases"/>
    <property type="match status" value="1"/>
</dbReference>
<reference evidence="2" key="1">
    <citation type="submission" date="2018-11" db="EMBL/GenBank/DDBJ databases">
        <authorList>
            <person name="Grassa J C."/>
        </authorList>
    </citation>
    <scope>NUCLEOTIDE SEQUENCE [LARGE SCALE GENOMIC DNA]</scope>
</reference>
<dbReference type="PROSITE" id="PS50878">
    <property type="entry name" value="RT_POL"/>
    <property type="match status" value="1"/>
</dbReference>
<dbReference type="OMA" id="ATICKIN"/>
<organism evidence="2 3">
    <name type="scientific">Cannabis sativa</name>
    <name type="common">Hemp</name>
    <name type="synonym">Marijuana</name>
    <dbReference type="NCBI Taxonomy" id="3483"/>
    <lineage>
        <taxon>Eukaryota</taxon>
        <taxon>Viridiplantae</taxon>
        <taxon>Streptophyta</taxon>
        <taxon>Embryophyta</taxon>
        <taxon>Tracheophyta</taxon>
        <taxon>Spermatophyta</taxon>
        <taxon>Magnoliopsida</taxon>
        <taxon>eudicotyledons</taxon>
        <taxon>Gunneridae</taxon>
        <taxon>Pentapetalae</taxon>
        <taxon>rosids</taxon>
        <taxon>fabids</taxon>
        <taxon>Rosales</taxon>
        <taxon>Cannabaceae</taxon>
        <taxon>Cannabis</taxon>
    </lineage>
</organism>
<dbReference type="PANTHER" id="PTHR31635">
    <property type="entry name" value="REVERSE TRANSCRIPTASE DOMAIN-CONTAINING PROTEIN-RELATED"/>
    <property type="match status" value="1"/>
</dbReference>
<dbReference type="CDD" id="cd01650">
    <property type="entry name" value="RT_nLTR_like"/>
    <property type="match status" value="1"/>
</dbReference>
<dbReference type="EnsemblPlants" id="evm.model.06.752">
    <property type="protein sequence ID" value="cds.evm.model.06.752"/>
    <property type="gene ID" value="evm.TU.06.752"/>
</dbReference>
<evidence type="ECO:0000313" key="3">
    <source>
        <dbReference type="Proteomes" id="UP000596661"/>
    </source>
</evidence>
<sequence length="770" mass="87805">MKILTWNIRGSGDKVKRRAIKATICKINLDLVILQEVKKTTIDRSFIGNIWRSRFKAWIYHPAWGRSGGTLLVWDTRSVTVLDSLVGEFSISTLIQAEGKNPWWFFGIYGPCSYKLRPDFWDELAGLKEICGASWCLGGDFNVVRRVGEKLNSVSNTRNHSPVVIDSNPPKWGHSPFRFDNQWLENKSFSKLFEIWWNKANVSGWPGTRFMTKLRIVQENIKKWSKTTFGNSKIAKAAMERRILEIDKLEGTSMWNQSLADERRGIKKDWQQKVFEEERNIWLKSKCKWVKEGDANSRFFHNLLNARKAKNTISRIEREDGTILDREDDIVSELISFFSKLYTSERKQGADIEGIEWQKISESSARLLENPFDEDEIKRALFSCDGNKAPGPDGFSMAALQTNWDVIKGELIDIFKAFEVEGRIQGSMNETFICLIPKKLNSCKVKDFRPISLITSVYKIIAKALATRLKYILGDTISDTQSAFVEGRQILDSVMIANETVEDYRSRGKSGMVFKIDFEKAYDRVEWDFLDLVMHKKGFGSTWRKWIRGCLSTTSFSIFVNGRPRGKFRASRGLRQGDPLSPFLFTLVADILGRMVDKAVNSGSLSGFRVGKDKIQISHLQFVKGFCALSGLKVNLSKSQLLGLCMDELVVSQCAAQIGCEVGCWPMKYLGMPLAGSPRKKIFWDPVLEKCAKRLDGWKCAFLSRGGRYTLIQSVLSSLPIYFLPLFKALSSMINTLEKLMRDFLWEGGDLGGGDHLMAWDWVCKPRLEG</sequence>
<protein>
    <recommendedName>
        <fullName evidence="1">Reverse transcriptase domain-containing protein</fullName>
    </recommendedName>
</protein>
<reference evidence="2" key="2">
    <citation type="submission" date="2021-03" db="UniProtKB">
        <authorList>
            <consortium name="EnsemblPlants"/>
        </authorList>
    </citation>
    <scope>IDENTIFICATION</scope>
</reference>
<dbReference type="InterPro" id="IPR043502">
    <property type="entry name" value="DNA/RNA_pol_sf"/>
</dbReference>
<feature type="domain" description="Reverse transcriptase" evidence="1">
    <location>
        <begin position="417"/>
        <end position="674"/>
    </location>
</feature>
<dbReference type="Proteomes" id="UP000596661">
    <property type="component" value="Chromosome 6"/>
</dbReference>
<name>A0A803PZR9_CANSA</name>
<dbReference type="InterPro" id="IPR000477">
    <property type="entry name" value="RT_dom"/>
</dbReference>
<evidence type="ECO:0000259" key="1">
    <source>
        <dbReference type="PROSITE" id="PS50878"/>
    </source>
</evidence>
<dbReference type="InterPro" id="IPR036691">
    <property type="entry name" value="Endo/exonu/phosph_ase_sf"/>
</dbReference>
<dbReference type="Gramene" id="evm.model.06.752">
    <property type="protein sequence ID" value="cds.evm.model.06.752"/>
    <property type="gene ID" value="evm.TU.06.752"/>
</dbReference>
<proteinExistence type="predicted"/>
<accession>A0A803PZR9</accession>
<dbReference type="AlphaFoldDB" id="A0A803PZR9"/>
<dbReference type="PANTHER" id="PTHR31635:SF196">
    <property type="entry name" value="REVERSE TRANSCRIPTASE DOMAIN-CONTAINING PROTEIN-RELATED"/>
    <property type="match status" value="1"/>
</dbReference>
<evidence type="ECO:0000313" key="2">
    <source>
        <dbReference type="EnsemblPlants" id="cds.evm.model.06.752"/>
    </source>
</evidence>
<dbReference type="EMBL" id="UZAU01000576">
    <property type="status" value="NOT_ANNOTATED_CDS"/>
    <property type="molecule type" value="Genomic_DNA"/>
</dbReference>
<keyword evidence="3" id="KW-1185">Reference proteome</keyword>